<protein>
    <recommendedName>
        <fullName evidence="3">Chitooligosaccharide deacetylase</fullName>
    </recommendedName>
    <alternativeName>
        <fullName evidence="4">Nodulation protein B</fullName>
    </alternativeName>
</protein>
<evidence type="ECO:0000259" key="5">
    <source>
        <dbReference type="Pfam" id="PF01522"/>
    </source>
</evidence>
<dbReference type="Gene3D" id="3.20.20.370">
    <property type="entry name" value="Glycoside hydrolase/deacetylase"/>
    <property type="match status" value="1"/>
</dbReference>
<evidence type="ECO:0000256" key="1">
    <source>
        <dbReference type="ARBA" id="ARBA00003236"/>
    </source>
</evidence>
<evidence type="ECO:0000256" key="4">
    <source>
        <dbReference type="ARBA" id="ARBA00032976"/>
    </source>
</evidence>
<feature type="domain" description="NodB homology" evidence="5">
    <location>
        <begin position="52"/>
        <end position="160"/>
    </location>
</feature>
<sequence length="302" mass="34387">MTVFKNVDAPERFSWPAGKSCAVVVSVLFDDGLDAIARAPDLRNRSKSFSVWEYGARRGVDRLLELFDELALRTSWFVPGLVAQKHADLVRRISSSHEIACRGLAFEDFGVLPAEEHKEILLRSRAIIEDIAGRPADGFRLPQGRWPRHFDQCLVEAGFKWSASLNGDDLPYLHRSSLVEIPVHIELEDRPYFQFNFTPPFPKGLGRIASYDGVLHNWITEFDAYRRYGLCYVLQVRPEMLGTPGRIFILQDLLHHMLDHDDVWLTTGGDLAAWAAQRVSPAPADHPLEVFEAYRREEACDE</sequence>
<dbReference type="InterPro" id="IPR002509">
    <property type="entry name" value="NODB_dom"/>
</dbReference>
<dbReference type="PANTHER" id="PTHR47561:SF1">
    <property type="entry name" value="POLYSACCHARIDE DEACETYLASE FAMILY PROTEIN (AFU_ORTHOLOGUE AFUA_6G05030)"/>
    <property type="match status" value="1"/>
</dbReference>
<dbReference type="InterPro" id="IPR011330">
    <property type="entry name" value="Glyco_hydro/deAcase_b/a-brl"/>
</dbReference>
<evidence type="ECO:0000313" key="7">
    <source>
        <dbReference type="Proteomes" id="UP001555786"/>
    </source>
</evidence>
<dbReference type="Proteomes" id="UP001555786">
    <property type="component" value="Unassembled WGS sequence"/>
</dbReference>
<reference evidence="6 7" key="1">
    <citation type="submission" date="2024-07" db="EMBL/GenBank/DDBJ databases">
        <title>Description of Labrys sedimenti sp. nov., isolated from a diclofenac-degrading enrichment culture.</title>
        <authorList>
            <person name="Tancsics A."/>
            <person name="Csepanyi A."/>
        </authorList>
    </citation>
    <scope>NUCLEOTIDE SEQUENCE [LARGE SCALE GENOMIC DNA]</scope>
    <source>
        <strain evidence="6 7">LMG 23578</strain>
    </source>
</reference>
<comment type="function">
    <text evidence="1">Is involved in generating a small heat-stable compound (Nod), an acylated oligomer of N-acetylglucosamine, that stimulates mitosis in various plant protoplasts.</text>
</comment>
<dbReference type="PANTHER" id="PTHR47561">
    <property type="entry name" value="POLYSACCHARIDE DEACETYLASE FAMILY PROTEIN (AFU_ORTHOLOGUE AFUA_6G05030)"/>
    <property type="match status" value="1"/>
</dbReference>
<comment type="caution">
    <text evidence="6">The sequence shown here is derived from an EMBL/GenBank/DDBJ whole genome shotgun (WGS) entry which is preliminary data.</text>
</comment>
<dbReference type="Pfam" id="PF01522">
    <property type="entry name" value="Polysacc_deac_1"/>
    <property type="match status" value="1"/>
</dbReference>
<dbReference type="SUPFAM" id="SSF88713">
    <property type="entry name" value="Glycoside hydrolase/deacetylase"/>
    <property type="match status" value="1"/>
</dbReference>
<evidence type="ECO:0000313" key="6">
    <source>
        <dbReference type="EMBL" id="MEW9307354.1"/>
    </source>
</evidence>
<proteinExistence type="inferred from homology"/>
<comment type="similarity">
    <text evidence="2">Belongs to the polysaccharide deacetylase family.</text>
</comment>
<evidence type="ECO:0000256" key="3">
    <source>
        <dbReference type="ARBA" id="ARBA00020071"/>
    </source>
</evidence>
<name>A0ABV3PPW7_9HYPH</name>
<accession>A0ABV3PPW7</accession>
<keyword evidence="7" id="KW-1185">Reference proteome</keyword>
<organism evidence="6 7">
    <name type="scientific">Labrys neptuniae</name>
    <dbReference type="NCBI Taxonomy" id="376174"/>
    <lineage>
        <taxon>Bacteria</taxon>
        <taxon>Pseudomonadati</taxon>
        <taxon>Pseudomonadota</taxon>
        <taxon>Alphaproteobacteria</taxon>
        <taxon>Hyphomicrobiales</taxon>
        <taxon>Xanthobacteraceae</taxon>
        <taxon>Labrys</taxon>
    </lineage>
</organism>
<dbReference type="EMBL" id="JBFNQD010000005">
    <property type="protein sequence ID" value="MEW9307354.1"/>
    <property type="molecule type" value="Genomic_DNA"/>
</dbReference>
<dbReference type="RefSeq" id="WP_367624821.1">
    <property type="nucleotide sequence ID" value="NZ_JBFNQD010000005.1"/>
</dbReference>
<gene>
    <name evidence="6" type="ORF">ABXS05_17510</name>
</gene>
<evidence type="ECO:0000256" key="2">
    <source>
        <dbReference type="ARBA" id="ARBA00010973"/>
    </source>
</evidence>